<evidence type="ECO:0000313" key="2">
    <source>
        <dbReference type="Proteomes" id="UP001165960"/>
    </source>
</evidence>
<dbReference type="Proteomes" id="UP001165960">
    <property type="component" value="Unassembled WGS sequence"/>
</dbReference>
<dbReference type="EMBL" id="QTSX02003627">
    <property type="protein sequence ID" value="KAJ9069497.1"/>
    <property type="molecule type" value="Genomic_DNA"/>
</dbReference>
<protein>
    <submittedName>
        <fullName evidence="1">Uncharacterized protein</fullName>
    </submittedName>
</protein>
<name>A0ACC2T5A8_9FUNG</name>
<evidence type="ECO:0000313" key="1">
    <source>
        <dbReference type="EMBL" id="KAJ9069497.1"/>
    </source>
</evidence>
<reference evidence="1" key="1">
    <citation type="submission" date="2022-04" db="EMBL/GenBank/DDBJ databases">
        <title>Genome of the entomopathogenic fungus Entomophthora muscae.</title>
        <authorList>
            <person name="Elya C."/>
            <person name="Lovett B.R."/>
            <person name="Lee E."/>
            <person name="Macias A.M."/>
            <person name="Hajek A.E."/>
            <person name="De Bivort B.L."/>
            <person name="Kasson M.T."/>
            <person name="De Fine Licht H.H."/>
            <person name="Stajich J.E."/>
        </authorList>
    </citation>
    <scope>NUCLEOTIDE SEQUENCE</scope>
    <source>
        <strain evidence="1">Berkeley</strain>
    </source>
</reference>
<organism evidence="1 2">
    <name type="scientific">Entomophthora muscae</name>
    <dbReference type="NCBI Taxonomy" id="34485"/>
    <lineage>
        <taxon>Eukaryota</taxon>
        <taxon>Fungi</taxon>
        <taxon>Fungi incertae sedis</taxon>
        <taxon>Zoopagomycota</taxon>
        <taxon>Entomophthoromycotina</taxon>
        <taxon>Entomophthoromycetes</taxon>
        <taxon>Entomophthorales</taxon>
        <taxon>Entomophthoraceae</taxon>
        <taxon>Entomophthora</taxon>
    </lineage>
</organism>
<proteinExistence type="predicted"/>
<sequence length="359" mass="38893">MSSSAAEDLHSKAIALVLHPDPHLGTLIQAINCLAKQTPPFPPKLLGHQTTLADAACIPLLAATVAQATSSASLEPIIANFTRLLLTLSHPIADVSLREAASWALFHLAAWLKQPPNLAGSSSIVTHIFQALANLLQDDDEDIRVQVATALHAVELFEENLSPERSLELLFQTFAGSVSLDQSIPPLLEFMKPATSLDDLLCSAMASQNRDLFEVEKPNYYMEPLTTCQLASLSLATLIPSQIDLIKSQIYPSVQRACTELKLLSNWLLETSVPDQIKLGGPLGIFGCEPVFTNVYQNLMLLRLWQKLPIDTSEASEITCRFISLPNHPLLLSLAKPASASKPAGAELGLAEGFLTSFM</sequence>
<accession>A0ACC2T5A8</accession>
<gene>
    <name evidence="1" type="ORF">DSO57_1017974</name>
</gene>
<keyword evidence="2" id="KW-1185">Reference proteome</keyword>
<comment type="caution">
    <text evidence="1">The sequence shown here is derived from an EMBL/GenBank/DDBJ whole genome shotgun (WGS) entry which is preliminary data.</text>
</comment>